<keyword evidence="14" id="KW-1185">Reference proteome</keyword>
<feature type="domain" description="FtsK" evidence="12">
    <location>
        <begin position="450"/>
        <end position="650"/>
    </location>
</feature>
<proteinExistence type="predicted"/>
<evidence type="ECO:0000256" key="9">
    <source>
        <dbReference type="PROSITE-ProRule" id="PRU00289"/>
    </source>
</evidence>
<evidence type="ECO:0000256" key="8">
    <source>
        <dbReference type="ARBA" id="ARBA00023136"/>
    </source>
</evidence>
<name>A0ABV3DGU8_9ACTN</name>
<dbReference type="InterPro" id="IPR023836">
    <property type="entry name" value="EccCa-like_Actinobacteria"/>
</dbReference>
<evidence type="ECO:0000256" key="10">
    <source>
        <dbReference type="SAM" id="MobiDB-lite"/>
    </source>
</evidence>
<evidence type="ECO:0000256" key="7">
    <source>
        <dbReference type="ARBA" id="ARBA00022989"/>
    </source>
</evidence>
<feature type="binding site" evidence="9">
    <location>
        <begin position="473"/>
        <end position="480"/>
    </location>
    <ligand>
        <name>ATP</name>
        <dbReference type="ChEBI" id="CHEBI:30616"/>
    </ligand>
</feature>
<reference evidence="13 14" key="1">
    <citation type="submission" date="2024-06" db="EMBL/GenBank/DDBJ databases">
        <title>The Natural Products Discovery Center: Release of the First 8490 Sequenced Strains for Exploring Actinobacteria Biosynthetic Diversity.</title>
        <authorList>
            <person name="Kalkreuter E."/>
            <person name="Kautsar S.A."/>
            <person name="Yang D."/>
            <person name="Bader C.D."/>
            <person name="Teijaro C.N."/>
            <person name="Fluegel L."/>
            <person name="Davis C.M."/>
            <person name="Simpson J.R."/>
            <person name="Lauterbach L."/>
            <person name="Steele A.D."/>
            <person name="Gui C."/>
            <person name="Meng S."/>
            <person name="Li G."/>
            <person name="Viehrig K."/>
            <person name="Ye F."/>
            <person name="Su P."/>
            <person name="Kiefer A.F."/>
            <person name="Nichols A."/>
            <person name="Cepeda A.J."/>
            <person name="Yan W."/>
            <person name="Fan B."/>
            <person name="Jiang Y."/>
            <person name="Adhikari A."/>
            <person name="Zheng C.-J."/>
            <person name="Schuster L."/>
            <person name="Cowan T.M."/>
            <person name="Smanski M.J."/>
            <person name="Chevrette M.G."/>
            <person name="De Carvalho L.P.S."/>
            <person name="Shen B."/>
        </authorList>
    </citation>
    <scope>NUCLEOTIDE SEQUENCE [LARGE SCALE GENOMIC DNA]</scope>
    <source>
        <strain evidence="13 14">NPDC048946</strain>
    </source>
</reference>
<dbReference type="InterPro" id="IPR027417">
    <property type="entry name" value="P-loop_NTPase"/>
</dbReference>
<dbReference type="SMART" id="SM00382">
    <property type="entry name" value="AAA"/>
    <property type="match status" value="2"/>
</dbReference>
<organism evidence="13 14">
    <name type="scientific">Streptodolium elevatio</name>
    <dbReference type="NCBI Taxonomy" id="3157996"/>
    <lineage>
        <taxon>Bacteria</taxon>
        <taxon>Bacillati</taxon>
        <taxon>Actinomycetota</taxon>
        <taxon>Actinomycetes</taxon>
        <taxon>Kitasatosporales</taxon>
        <taxon>Streptomycetaceae</taxon>
        <taxon>Streptodolium</taxon>
    </lineage>
</organism>
<sequence>MTVVIVKRPPRVFPPAVPSDELVLEAPPELERPQDQGWMNSLMPMMTMLGSAGFLFMPGANKMMFVMGGMMMVSSLAMVIANVVRARRGNTPAMLDARRDYLRYLDQQRTKVRRTARRQRGAQLWTHPAPDQLWSVVAGGRRLWERRAGDADFAQVRVGTGRQRLATALVAPQTAPLDDLEPLCAEAMRRFLLTQSMLDDLPMAVSLRSFYHLTLSGDEETVYGLARAMLGQLTTLHSPDDVVIAAAVHRSRGKKWDWIKWLPHAQHPRESDGAGALRMVVDDLGEVERLLADELTNRPRFTATGAPVLDQPHVVVVLDGGTVPSGSVLAGSEGLQGVTVLEIVAGDLDELRGGLAVVAEPDRLVLEAATGTAYEGRPDVLTEPDAEALARGLAPLRLSGADGDEPLLANLDFTELMGVGDAASVDVTRTWRPRAPHDRLRVPIGLGESGEPVLLDLKESALEGMGPHGLCVGATGSGKSELLRTLVLGLAMTHSSEILNFVLADFKGGATFSGMSEMPHVAAVITNLADDLTLVDRMRDSITGELTRRQELLRAAGNYANIHDYERARSAGAPLEPLPSLVIIIDEFSELLTAKPDFIDMFIQIGRIGRSLGVHLLLASQRLEEGRLRGLDTYLSYRIGLRTFSAAESRAVLGVPDAYQLPPVPGSGLLKFDTESMSRFKAAYVSGPYRSANQGASRTGGAPQPVLFTNAWTPEAAFVPAHAPAPAPDPDPDLADPGTSSALADTVLDVIVRRMAGQGPPAHQVWLPPLGESPALDALFTSIAPIAVTPDRGLAAAGWAGNGRLTAPLGVVDKPFEQRRDLMYIDLSGAAGHVLIVGGPRSGKSTLARTLVASLALTHTPAEAQFYCLDFGGGGLSSLSELPHVGGVAGRLDAEMVRRLVSEVAGIVDRREQFFRAQGIDSIATYRQRRAQGLLPGEAWGDVFLVVDGWTTVKNEFDALEATITEIATRGLGYGVHVVVTAGRWPELRPALKDQIQTRLELRLGEPMESEVDRRVAVNVPTDAPGRGLTPDGMHFLAALPRADGSGDASDLADGAADFVARVKAAWTGAPAPRVRMLPRLLPYEQLPTPDAVPGHAVPIGIDEAALEPVFLDFTADPSFVLFGESESGKSGFLRTVARGISERFTPAEARIIAVDYRRSLLGAVPETHLLHYVAANPALGPAVAQVCDSLSRRIPGPEVTQEQLRNRSWWSAPDVYFLIDDYDLVASSSGNPLAPLLEYLPLARDVGLHLVIARGSGGASRALYEPVMQKLLDLGTGGLLLSGNRDEGPLIGGVRPTRLPPGRGQLISRRRGTQMIQTAWLPH</sequence>
<comment type="caution">
    <text evidence="13">The sequence shown here is derived from an EMBL/GenBank/DDBJ whole genome shotgun (WGS) entry which is preliminary data.</text>
</comment>
<dbReference type="NCBIfam" id="TIGR03924">
    <property type="entry name" value="T7SS_EccC_a"/>
    <property type="match status" value="1"/>
</dbReference>
<evidence type="ECO:0000313" key="14">
    <source>
        <dbReference type="Proteomes" id="UP001551482"/>
    </source>
</evidence>
<evidence type="ECO:0000256" key="11">
    <source>
        <dbReference type="SAM" id="Phobius"/>
    </source>
</evidence>
<keyword evidence="7 11" id="KW-1133">Transmembrane helix</keyword>
<protein>
    <submittedName>
        <fullName evidence="13">Type VII secretion protein EccCa</fullName>
    </submittedName>
</protein>
<keyword evidence="3 11" id="KW-0812">Transmembrane</keyword>
<feature type="domain" description="FtsK" evidence="12">
    <location>
        <begin position="1107"/>
        <end position="1288"/>
    </location>
</feature>
<feature type="binding site" evidence="9">
    <location>
        <begin position="838"/>
        <end position="845"/>
    </location>
    <ligand>
        <name>ATP</name>
        <dbReference type="ChEBI" id="CHEBI:30616"/>
    </ligand>
</feature>
<keyword evidence="6 9" id="KW-0067">ATP-binding</keyword>
<dbReference type="InterPro" id="IPR050206">
    <property type="entry name" value="FtsK/SpoIIIE/SftA"/>
</dbReference>
<evidence type="ECO:0000259" key="12">
    <source>
        <dbReference type="PROSITE" id="PS50901"/>
    </source>
</evidence>
<dbReference type="Gene3D" id="3.40.50.300">
    <property type="entry name" value="P-loop containing nucleotide triphosphate hydrolases"/>
    <property type="match status" value="4"/>
</dbReference>
<feature type="transmembrane region" description="Helical" evidence="11">
    <location>
        <begin position="64"/>
        <end position="84"/>
    </location>
</feature>
<dbReference type="InterPro" id="IPR002543">
    <property type="entry name" value="FtsK_dom"/>
</dbReference>
<evidence type="ECO:0000256" key="3">
    <source>
        <dbReference type="ARBA" id="ARBA00022692"/>
    </source>
</evidence>
<evidence type="ECO:0000256" key="6">
    <source>
        <dbReference type="ARBA" id="ARBA00022840"/>
    </source>
</evidence>
<dbReference type="PANTHER" id="PTHR22683">
    <property type="entry name" value="SPORULATION PROTEIN RELATED"/>
    <property type="match status" value="1"/>
</dbReference>
<feature type="domain" description="FtsK" evidence="12">
    <location>
        <begin position="819"/>
        <end position="1011"/>
    </location>
</feature>
<keyword evidence="8 11" id="KW-0472">Membrane</keyword>
<evidence type="ECO:0000256" key="4">
    <source>
        <dbReference type="ARBA" id="ARBA00022737"/>
    </source>
</evidence>
<evidence type="ECO:0000313" key="13">
    <source>
        <dbReference type="EMBL" id="MEU8134901.1"/>
    </source>
</evidence>
<feature type="region of interest" description="Disordered" evidence="10">
    <location>
        <begin position="720"/>
        <end position="740"/>
    </location>
</feature>
<dbReference type="NCBIfam" id="TIGR03925">
    <property type="entry name" value="T7SS_EccC_b"/>
    <property type="match status" value="1"/>
</dbReference>
<feature type="binding site" evidence="9">
    <location>
        <begin position="1124"/>
        <end position="1131"/>
    </location>
    <ligand>
        <name>ATP</name>
        <dbReference type="ChEBI" id="CHEBI:30616"/>
    </ligand>
</feature>
<evidence type="ECO:0000256" key="1">
    <source>
        <dbReference type="ARBA" id="ARBA00004651"/>
    </source>
</evidence>
<evidence type="ECO:0000256" key="2">
    <source>
        <dbReference type="ARBA" id="ARBA00022475"/>
    </source>
</evidence>
<dbReference type="InterPro" id="IPR003593">
    <property type="entry name" value="AAA+_ATPase"/>
</dbReference>
<gene>
    <name evidence="13" type="primary">eccCa</name>
    <name evidence="13" type="ORF">AB0C36_15450</name>
</gene>
<dbReference type="SUPFAM" id="SSF52540">
    <property type="entry name" value="P-loop containing nucleoside triphosphate hydrolases"/>
    <property type="match status" value="3"/>
</dbReference>
<comment type="subcellular location">
    <subcellularLocation>
        <location evidence="1">Cell membrane</location>
        <topology evidence="1">Multi-pass membrane protein</topology>
    </subcellularLocation>
</comment>
<evidence type="ECO:0000256" key="5">
    <source>
        <dbReference type="ARBA" id="ARBA00022741"/>
    </source>
</evidence>
<accession>A0ABV3DGU8</accession>
<dbReference type="PANTHER" id="PTHR22683:SF1">
    <property type="entry name" value="TYPE VII SECRETION SYSTEM PROTEIN ESSC"/>
    <property type="match status" value="1"/>
</dbReference>
<dbReference type="EMBL" id="JBEZFP010000033">
    <property type="protein sequence ID" value="MEU8134901.1"/>
    <property type="molecule type" value="Genomic_DNA"/>
</dbReference>
<dbReference type="InterPro" id="IPR023837">
    <property type="entry name" value="EccCb-like_Actinobacteria"/>
</dbReference>
<dbReference type="RefSeq" id="WP_358353956.1">
    <property type="nucleotide sequence ID" value="NZ_JBEZFP010000033.1"/>
</dbReference>
<dbReference type="Proteomes" id="UP001551482">
    <property type="component" value="Unassembled WGS sequence"/>
</dbReference>
<keyword evidence="2" id="KW-1003">Cell membrane</keyword>
<keyword evidence="4" id="KW-0677">Repeat</keyword>
<keyword evidence="5 9" id="KW-0547">Nucleotide-binding</keyword>
<dbReference type="PROSITE" id="PS50901">
    <property type="entry name" value="FTSK"/>
    <property type="match status" value="3"/>
</dbReference>
<dbReference type="Pfam" id="PF01580">
    <property type="entry name" value="FtsK_SpoIIIE"/>
    <property type="match status" value="2"/>
</dbReference>